<sequence length="112" mass="12659">MAGKSQTTEVKTQVLDAILETRPSEVISGRKKLLELTDDLIEETYNRVSGERFRVREGDRERLAYLRTLVSLIALHDSLLKGSSAPSLESLDPASIRAKIAEEKRLHDMFTF</sequence>
<dbReference type="EMBL" id="CP000780">
    <property type="protein sequence ID" value="ABS55027.1"/>
    <property type="molecule type" value="Genomic_DNA"/>
</dbReference>
<gene>
    <name evidence="1" type="ordered locus">Mboo_0509</name>
</gene>
<name>A7I5L6_METB6</name>
<dbReference type="KEGG" id="mbn:Mboo_0509"/>
<dbReference type="AlphaFoldDB" id="A7I5L6"/>
<protein>
    <submittedName>
        <fullName evidence="1">Uncharacterized protein</fullName>
    </submittedName>
</protein>
<keyword evidence="2" id="KW-1185">Reference proteome</keyword>
<reference evidence="2" key="1">
    <citation type="journal article" date="2015" name="Microbiology">
        <title>Genome of Methanoregula boonei 6A8 reveals adaptations to oligotrophic peatland environments.</title>
        <authorList>
            <person name="Braeuer S."/>
            <person name="Cadillo-Quiroz H."/>
            <person name="Kyrpides N."/>
            <person name="Woyke T."/>
            <person name="Goodwin L."/>
            <person name="Detter C."/>
            <person name="Podell S."/>
            <person name="Yavitt J.B."/>
            <person name="Zinder S.H."/>
        </authorList>
    </citation>
    <scope>NUCLEOTIDE SEQUENCE [LARGE SCALE GENOMIC DNA]</scope>
    <source>
        <strain evidence="2">DSM 21154 / JCM 14090 / 6A8</strain>
    </source>
</reference>
<organism evidence="1 2">
    <name type="scientific">Methanoregula boonei (strain DSM 21154 / JCM 14090 / 6A8)</name>
    <dbReference type="NCBI Taxonomy" id="456442"/>
    <lineage>
        <taxon>Archaea</taxon>
        <taxon>Methanobacteriati</taxon>
        <taxon>Methanobacteriota</taxon>
        <taxon>Stenosarchaea group</taxon>
        <taxon>Methanomicrobia</taxon>
        <taxon>Methanomicrobiales</taxon>
        <taxon>Methanoregulaceae</taxon>
        <taxon>Methanoregula</taxon>
    </lineage>
</organism>
<dbReference type="Proteomes" id="UP000002408">
    <property type="component" value="Chromosome"/>
</dbReference>
<accession>A7I5L6</accession>
<dbReference type="eggNOG" id="arCOG10959">
    <property type="taxonomic scope" value="Archaea"/>
</dbReference>
<dbReference type="GeneID" id="5411329"/>
<dbReference type="HOGENOM" id="CLU_2140189_0_0_2"/>
<evidence type="ECO:0000313" key="1">
    <source>
        <dbReference type="EMBL" id="ABS55027.1"/>
    </source>
</evidence>
<proteinExistence type="predicted"/>
<dbReference type="RefSeq" id="WP_012106047.1">
    <property type="nucleotide sequence ID" value="NC_009712.1"/>
</dbReference>
<evidence type="ECO:0000313" key="2">
    <source>
        <dbReference type="Proteomes" id="UP000002408"/>
    </source>
</evidence>